<dbReference type="Pfam" id="PF14398">
    <property type="entry name" value="ATPgrasp_YheCD"/>
    <property type="match status" value="1"/>
</dbReference>
<evidence type="ECO:0000313" key="1">
    <source>
        <dbReference type="EMBL" id="WEK54250.1"/>
    </source>
</evidence>
<dbReference type="SUPFAM" id="SSF56059">
    <property type="entry name" value="Glutathione synthetase ATP-binding domain-like"/>
    <property type="match status" value="1"/>
</dbReference>
<dbReference type="AlphaFoldDB" id="A0AA95JFU9"/>
<name>A0AA95JFU9_9BACL</name>
<accession>A0AA95JFU9</accession>
<proteinExistence type="predicted"/>
<dbReference type="Gene3D" id="3.30.470.20">
    <property type="entry name" value="ATP-grasp fold, B domain"/>
    <property type="match status" value="1"/>
</dbReference>
<reference evidence="1" key="1">
    <citation type="submission" date="2023-03" db="EMBL/GenBank/DDBJ databases">
        <title>Andean soil-derived lignocellulolytic bacterial consortium as a source of novel taxa and putative plastic-active enzymes.</title>
        <authorList>
            <person name="Diaz-Garcia L."/>
            <person name="Chuvochina M."/>
            <person name="Feuerriegel G."/>
            <person name="Bunk B."/>
            <person name="Sproer C."/>
            <person name="Streit W.R."/>
            <person name="Rodriguez L.M."/>
            <person name="Overmann J."/>
            <person name="Jimenez D.J."/>
        </authorList>
    </citation>
    <scope>NUCLEOTIDE SEQUENCE</scope>
    <source>
        <strain evidence="1">MAG 2441</strain>
    </source>
</reference>
<organism evidence="1 2">
    <name type="scientific">Candidatus Cohnella colombiensis</name>
    <dbReference type="NCBI Taxonomy" id="3121368"/>
    <lineage>
        <taxon>Bacteria</taxon>
        <taxon>Bacillati</taxon>
        <taxon>Bacillota</taxon>
        <taxon>Bacilli</taxon>
        <taxon>Bacillales</taxon>
        <taxon>Paenibacillaceae</taxon>
        <taxon>Cohnella</taxon>
    </lineage>
</organism>
<evidence type="ECO:0000313" key="2">
    <source>
        <dbReference type="Proteomes" id="UP001178662"/>
    </source>
</evidence>
<dbReference type="InterPro" id="IPR026838">
    <property type="entry name" value="YheC/D"/>
</dbReference>
<sequence>MTIQRVHSKWAKTKVLLADPIIKPYIPDTRSFNRATVEQMLQQYQMIYVKPVRGTFGKGVIRVENRADAASPYFFQSEEKQYRFKSFDEMYRKLLKVKRRRPYLSQQGIVLLKYNNRRFDLRVMVQKNPRNQWETTGIIGRLAHTRRIVTNYHNGGTPLPVEKLLQRNMSTDQYRAVLAQLHDQGVLIAKALEKQYPRIKEIGVDIALDQNLKPWVLEVNTLPDVFLFRKLHDRKIFRRMYAYAVAYGRYHLRKPKMKN</sequence>
<protein>
    <submittedName>
        <fullName evidence="1">YheC/YheD family protein</fullName>
    </submittedName>
</protein>
<keyword evidence="2" id="KW-1185">Reference proteome</keyword>
<gene>
    <name evidence="1" type="ORF">P0Y55_17115</name>
</gene>
<dbReference type="Proteomes" id="UP001178662">
    <property type="component" value="Chromosome"/>
</dbReference>
<dbReference type="EMBL" id="CP119317">
    <property type="protein sequence ID" value="WEK54250.1"/>
    <property type="molecule type" value="Genomic_DNA"/>
</dbReference>